<dbReference type="EMBL" id="JBHRYF010000008">
    <property type="protein sequence ID" value="MFC3660770.1"/>
    <property type="molecule type" value="Genomic_DNA"/>
</dbReference>
<dbReference type="InterPro" id="IPR045214">
    <property type="entry name" value="Surf1/Surf4"/>
</dbReference>
<keyword evidence="5 6" id="KW-0472">Membrane</keyword>
<dbReference type="InterPro" id="IPR002994">
    <property type="entry name" value="Surf1/Shy1"/>
</dbReference>
<protein>
    <recommendedName>
        <fullName evidence="6">SURF1-like protein</fullName>
    </recommendedName>
</protein>
<comment type="similarity">
    <text evidence="2 6">Belongs to the SURF1 family.</text>
</comment>
<evidence type="ECO:0000256" key="2">
    <source>
        <dbReference type="ARBA" id="ARBA00007165"/>
    </source>
</evidence>
<comment type="caution">
    <text evidence="7">The sequence shown here is derived from an EMBL/GenBank/DDBJ whole genome shotgun (WGS) entry which is preliminary data.</text>
</comment>
<feature type="transmembrane region" description="Helical" evidence="6">
    <location>
        <begin position="213"/>
        <end position="235"/>
    </location>
</feature>
<comment type="caution">
    <text evidence="6">Lacks conserved residue(s) required for the propagation of feature annotation.</text>
</comment>
<evidence type="ECO:0000313" key="7">
    <source>
        <dbReference type="EMBL" id="MFC3660770.1"/>
    </source>
</evidence>
<organism evidence="7 8">
    <name type="scientific">Luteimonas notoginsengisoli</name>
    <dbReference type="NCBI Taxonomy" id="1578200"/>
    <lineage>
        <taxon>Bacteria</taxon>
        <taxon>Pseudomonadati</taxon>
        <taxon>Pseudomonadota</taxon>
        <taxon>Gammaproteobacteria</taxon>
        <taxon>Lysobacterales</taxon>
        <taxon>Lysobacteraceae</taxon>
        <taxon>Luteimonas</taxon>
    </lineage>
</organism>
<keyword evidence="8" id="KW-1185">Reference proteome</keyword>
<dbReference type="CDD" id="cd06662">
    <property type="entry name" value="SURF1"/>
    <property type="match status" value="1"/>
</dbReference>
<proteinExistence type="inferred from homology"/>
<evidence type="ECO:0000256" key="3">
    <source>
        <dbReference type="ARBA" id="ARBA00022692"/>
    </source>
</evidence>
<gene>
    <name evidence="7" type="ORF">ACFOM9_11890</name>
</gene>
<reference evidence="8" key="1">
    <citation type="journal article" date="2019" name="Int. J. Syst. Evol. Microbiol.">
        <title>The Global Catalogue of Microorganisms (GCM) 10K type strain sequencing project: providing services to taxonomists for standard genome sequencing and annotation.</title>
        <authorList>
            <consortium name="The Broad Institute Genomics Platform"/>
            <consortium name="The Broad Institute Genome Sequencing Center for Infectious Disease"/>
            <person name="Wu L."/>
            <person name="Ma J."/>
        </authorList>
    </citation>
    <scope>NUCLEOTIDE SEQUENCE [LARGE SCALE GENOMIC DNA]</scope>
    <source>
        <strain evidence="8">KCTC 42211</strain>
    </source>
</reference>
<keyword evidence="6" id="KW-1003">Cell membrane</keyword>
<comment type="subcellular location">
    <subcellularLocation>
        <location evidence="6">Cell membrane</location>
        <topology evidence="6">Multi-pass membrane protein</topology>
    </subcellularLocation>
    <subcellularLocation>
        <location evidence="1">Membrane</location>
    </subcellularLocation>
</comment>
<name>A0ABV7UUU1_9GAMM</name>
<dbReference type="Pfam" id="PF02104">
    <property type="entry name" value="SURF1"/>
    <property type="match status" value="1"/>
</dbReference>
<dbReference type="PANTHER" id="PTHR23427">
    <property type="entry name" value="SURFEIT LOCUS PROTEIN"/>
    <property type="match status" value="1"/>
</dbReference>
<evidence type="ECO:0000256" key="1">
    <source>
        <dbReference type="ARBA" id="ARBA00004370"/>
    </source>
</evidence>
<evidence type="ECO:0000256" key="4">
    <source>
        <dbReference type="ARBA" id="ARBA00022989"/>
    </source>
</evidence>
<sequence>MSAVRSIVGWWLLALLVAAGLGALGAWQLDRMHRKQAMLDAVQQVLAQRTAQPLAIASDPGRKRDYDWAAGSGTFADAPAVLLDNQQRDDRPGVRIYRVFQPSAPGAAPLLVELGWLPLPGDRSLPDVPRPMGERRLAGLLAPPPSHGILAAVATPQPGGQVLATGLDADGLRDRLGQPQLAARILKLDPADPLGYARDLDVLPNTLPPERHLGYAVQWFALAAAVLAIALLLTFRKRKPDQTTP</sequence>
<evidence type="ECO:0000256" key="5">
    <source>
        <dbReference type="ARBA" id="ARBA00023136"/>
    </source>
</evidence>
<evidence type="ECO:0000313" key="8">
    <source>
        <dbReference type="Proteomes" id="UP001595724"/>
    </source>
</evidence>
<dbReference type="RefSeq" id="WP_386710786.1">
    <property type="nucleotide sequence ID" value="NZ_JBHRYF010000008.1"/>
</dbReference>
<dbReference type="PANTHER" id="PTHR23427:SF2">
    <property type="entry name" value="SURFEIT LOCUS PROTEIN 1"/>
    <property type="match status" value="1"/>
</dbReference>
<dbReference type="Proteomes" id="UP001595724">
    <property type="component" value="Unassembled WGS sequence"/>
</dbReference>
<evidence type="ECO:0000256" key="6">
    <source>
        <dbReference type="RuleBase" id="RU363076"/>
    </source>
</evidence>
<accession>A0ABV7UUU1</accession>
<keyword evidence="3 6" id="KW-0812">Transmembrane</keyword>
<keyword evidence="4 6" id="KW-1133">Transmembrane helix</keyword>
<dbReference type="PROSITE" id="PS50895">
    <property type="entry name" value="SURF1"/>
    <property type="match status" value="1"/>
</dbReference>